<evidence type="ECO:0000256" key="1">
    <source>
        <dbReference type="SAM" id="MobiDB-lite"/>
    </source>
</evidence>
<protein>
    <submittedName>
        <fullName evidence="2">Uncharacterized protein</fullName>
    </submittedName>
</protein>
<reference evidence="2" key="1">
    <citation type="journal article" date="2014" name="Int. J. Syst. Evol. Microbiol.">
        <title>Complete genome sequence of Corynebacterium casei LMG S-19264T (=DSM 44701T), isolated from a smear-ripened cheese.</title>
        <authorList>
            <consortium name="US DOE Joint Genome Institute (JGI-PGF)"/>
            <person name="Walter F."/>
            <person name="Albersmeier A."/>
            <person name="Kalinowski J."/>
            <person name="Ruckert C."/>
        </authorList>
    </citation>
    <scope>NUCLEOTIDE SEQUENCE</scope>
    <source>
        <strain evidence="2">JCM 5016</strain>
    </source>
</reference>
<gene>
    <name evidence="2" type="ORF">GCM10010389_62840</name>
</gene>
<organism evidence="2 3">
    <name type="scientific">Streptomyces echinoruber</name>
    <dbReference type="NCBI Taxonomy" id="68898"/>
    <lineage>
        <taxon>Bacteria</taxon>
        <taxon>Bacillati</taxon>
        <taxon>Actinomycetota</taxon>
        <taxon>Actinomycetes</taxon>
        <taxon>Kitasatosporales</taxon>
        <taxon>Streptomycetaceae</taxon>
        <taxon>Streptomyces</taxon>
    </lineage>
</organism>
<dbReference type="Proteomes" id="UP000623010">
    <property type="component" value="Unassembled WGS sequence"/>
</dbReference>
<evidence type="ECO:0000313" key="2">
    <source>
        <dbReference type="EMBL" id="GHA15715.1"/>
    </source>
</evidence>
<comment type="caution">
    <text evidence="2">The sequence shown here is derived from an EMBL/GenBank/DDBJ whole genome shotgun (WGS) entry which is preliminary data.</text>
</comment>
<reference evidence="2" key="2">
    <citation type="submission" date="2020-09" db="EMBL/GenBank/DDBJ databases">
        <authorList>
            <person name="Sun Q."/>
            <person name="Ohkuma M."/>
        </authorList>
    </citation>
    <scope>NUCLEOTIDE SEQUENCE</scope>
    <source>
        <strain evidence="2">JCM 5016</strain>
    </source>
</reference>
<name>A0A918VPZ7_9ACTN</name>
<dbReference type="EMBL" id="BMWH01000041">
    <property type="protein sequence ID" value="GHA15715.1"/>
    <property type="molecule type" value="Genomic_DNA"/>
</dbReference>
<keyword evidence="3" id="KW-1185">Reference proteome</keyword>
<accession>A0A918VPZ7</accession>
<evidence type="ECO:0000313" key="3">
    <source>
        <dbReference type="Proteomes" id="UP000623010"/>
    </source>
</evidence>
<feature type="region of interest" description="Disordered" evidence="1">
    <location>
        <begin position="43"/>
        <end position="79"/>
    </location>
</feature>
<proteinExistence type="predicted"/>
<sequence>MPGWSFSNSLPRVVKLSFSEAAAKTVTVPESRFAPEAALAAVPDAAADPEDRGADDDASPEEEQALRASSAAAPAPAACSVRPVRRTVRVVTGHPSCHGRGPAVRR</sequence>
<feature type="compositionally biased region" description="Low complexity" evidence="1">
    <location>
        <begin position="68"/>
        <end position="79"/>
    </location>
</feature>
<feature type="compositionally biased region" description="Acidic residues" evidence="1">
    <location>
        <begin position="53"/>
        <end position="63"/>
    </location>
</feature>
<dbReference type="AlphaFoldDB" id="A0A918VPZ7"/>